<reference evidence="1 2" key="1">
    <citation type="submission" date="2017-02" db="EMBL/GenBank/DDBJ databases">
        <authorList>
            <person name="Peterson S.W."/>
        </authorList>
    </citation>
    <scope>NUCLEOTIDE SEQUENCE [LARGE SCALE GENOMIC DNA]</scope>
    <source>
        <strain evidence="1 2">DSM 9653</strain>
    </source>
</reference>
<organism evidence="1 2">
    <name type="scientific">Bosea thiooxidans</name>
    <dbReference type="NCBI Taxonomy" id="53254"/>
    <lineage>
        <taxon>Bacteria</taxon>
        <taxon>Pseudomonadati</taxon>
        <taxon>Pseudomonadota</taxon>
        <taxon>Alphaproteobacteria</taxon>
        <taxon>Hyphomicrobiales</taxon>
        <taxon>Boseaceae</taxon>
        <taxon>Bosea</taxon>
    </lineage>
</organism>
<evidence type="ECO:0000313" key="1">
    <source>
        <dbReference type="EMBL" id="SKB48748.1"/>
    </source>
</evidence>
<dbReference type="AlphaFoldDB" id="A0A1T5BNH5"/>
<dbReference type="EMBL" id="FUYX01000002">
    <property type="protein sequence ID" value="SKB48748.1"/>
    <property type="molecule type" value="Genomic_DNA"/>
</dbReference>
<proteinExistence type="predicted"/>
<gene>
    <name evidence="1" type="ORF">SAMN05660750_00926</name>
</gene>
<evidence type="ECO:0000313" key="2">
    <source>
        <dbReference type="Proteomes" id="UP000190130"/>
    </source>
</evidence>
<accession>A0A1T5BNH5</accession>
<protein>
    <submittedName>
        <fullName evidence="1">Uncharacterized protein</fullName>
    </submittedName>
</protein>
<name>A0A1T5BNH5_9HYPH</name>
<sequence length="67" mass="7665">MFGLLDLFAKRVNDQIAEYAAAQSDIARRAWGDMFDPFHVLQPARIVVDRRTQGRTSHRAPASRRPL</sequence>
<dbReference type="Proteomes" id="UP000190130">
    <property type="component" value="Unassembled WGS sequence"/>
</dbReference>